<gene>
    <name evidence="1" type="ORF">SMTD_LOCUS20517</name>
</gene>
<accession>A0A183Q1N0</accession>
<organism evidence="1 2">
    <name type="scientific">Schistosoma mattheei</name>
    <dbReference type="NCBI Taxonomy" id="31246"/>
    <lineage>
        <taxon>Eukaryota</taxon>
        <taxon>Metazoa</taxon>
        <taxon>Spiralia</taxon>
        <taxon>Lophotrochozoa</taxon>
        <taxon>Platyhelminthes</taxon>
        <taxon>Trematoda</taxon>
        <taxon>Digenea</taxon>
        <taxon>Strigeidida</taxon>
        <taxon>Schistosomatoidea</taxon>
        <taxon>Schistosomatidae</taxon>
        <taxon>Schistosoma</taxon>
    </lineage>
</organism>
<sequence>MLTSFYFTDFCLFSFKKINYELDAILTSGADISTINALERVDNSTLASVNQLGQLKLWDLRTGLNKPQRRLLR</sequence>
<dbReference type="Proteomes" id="UP000269396">
    <property type="component" value="Unassembled WGS sequence"/>
</dbReference>
<dbReference type="AlphaFoldDB" id="A0A183Q1N0"/>
<protein>
    <submittedName>
        <fullName evidence="1">Uncharacterized protein</fullName>
    </submittedName>
</protein>
<dbReference type="STRING" id="31246.A0A183Q1N0"/>
<keyword evidence="2" id="KW-1185">Reference proteome</keyword>
<evidence type="ECO:0000313" key="2">
    <source>
        <dbReference type="Proteomes" id="UP000269396"/>
    </source>
</evidence>
<name>A0A183Q1N0_9TREM</name>
<proteinExistence type="predicted"/>
<evidence type="ECO:0000313" key="1">
    <source>
        <dbReference type="EMBL" id="VDP82672.1"/>
    </source>
</evidence>
<reference evidence="1 2" key="1">
    <citation type="submission" date="2018-11" db="EMBL/GenBank/DDBJ databases">
        <authorList>
            <consortium name="Pathogen Informatics"/>
        </authorList>
    </citation>
    <scope>NUCLEOTIDE SEQUENCE [LARGE SCALE GENOMIC DNA]</scope>
    <source>
        <strain>Denwood</strain>
        <strain evidence="2">Zambia</strain>
    </source>
</reference>
<dbReference type="EMBL" id="UZAL01044648">
    <property type="protein sequence ID" value="VDP82672.1"/>
    <property type="molecule type" value="Genomic_DNA"/>
</dbReference>